<dbReference type="InterPro" id="IPR013083">
    <property type="entry name" value="Znf_RING/FYVE/PHD"/>
</dbReference>
<evidence type="ECO:0000256" key="4">
    <source>
        <dbReference type="PROSITE-ProRule" id="PRU00175"/>
    </source>
</evidence>
<keyword evidence="7" id="KW-1185">Reference proteome</keyword>
<keyword evidence="1" id="KW-0479">Metal-binding</keyword>
<dbReference type="eggNOG" id="KOG2177">
    <property type="taxonomic scope" value="Eukaryota"/>
</dbReference>
<dbReference type="OMA" id="RTSVCPE"/>
<evidence type="ECO:0000256" key="2">
    <source>
        <dbReference type="ARBA" id="ARBA00022771"/>
    </source>
</evidence>
<evidence type="ECO:0000313" key="7">
    <source>
        <dbReference type="Proteomes" id="UP000008672"/>
    </source>
</evidence>
<dbReference type="HOGENOM" id="CLU_2580012_0_0_1"/>
<reference evidence="6" key="3">
    <citation type="submission" date="2025-09" db="UniProtKB">
        <authorList>
            <consortium name="Ensembl"/>
        </authorList>
    </citation>
    <scope>IDENTIFICATION</scope>
</reference>
<dbReference type="PANTHER" id="PTHR25462:SF296">
    <property type="entry name" value="MEIOTIC P26, ISOFORM F"/>
    <property type="match status" value="1"/>
</dbReference>
<dbReference type="GeneTree" id="ENSGT00940000154004"/>
<dbReference type="EMBL" id="AFYH01233959">
    <property type="status" value="NOT_ANNOTATED_CDS"/>
    <property type="molecule type" value="Genomic_DNA"/>
</dbReference>
<evidence type="ECO:0000259" key="5">
    <source>
        <dbReference type="PROSITE" id="PS50089"/>
    </source>
</evidence>
<dbReference type="InterPro" id="IPR017907">
    <property type="entry name" value="Znf_RING_CS"/>
</dbReference>
<organism evidence="6 7">
    <name type="scientific">Latimeria chalumnae</name>
    <name type="common">Coelacanth</name>
    <dbReference type="NCBI Taxonomy" id="7897"/>
    <lineage>
        <taxon>Eukaryota</taxon>
        <taxon>Metazoa</taxon>
        <taxon>Chordata</taxon>
        <taxon>Craniata</taxon>
        <taxon>Vertebrata</taxon>
        <taxon>Euteleostomi</taxon>
        <taxon>Coelacanthiformes</taxon>
        <taxon>Coelacanthidae</taxon>
        <taxon>Latimeria</taxon>
    </lineage>
</organism>
<dbReference type="InterPro" id="IPR027370">
    <property type="entry name" value="Znf-RING_euk"/>
</dbReference>
<dbReference type="PROSITE" id="PS50089">
    <property type="entry name" value="ZF_RING_2"/>
    <property type="match status" value="1"/>
</dbReference>
<dbReference type="InterPro" id="IPR047153">
    <property type="entry name" value="TRIM45/56/19-like"/>
</dbReference>
<keyword evidence="3" id="KW-0862">Zinc</keyword>
<keyword evidence="2 4" id="KW-0863">Zinc-finger</keyword>
<protein>
    <recommendedName>
        <fullName evidence="5">RING-type domain-containing protein</fullName>
    </recommendedName>
</protein>
<dbReference type="AlphaFoldDB" id="H2ZYM3"/>
<proteinExistence type="predicted"/>
<sequence length="81" mass="9258">QRQVPKMEGLGKELSCPVCLELFTPPVVELPCSHNYCKQCIEQTLFSQNCTHVNGQFCCPMCRKVTYLRGRGIHGLKRNIF</sequence>
<dbReference type="Ensembl" id="ENSLACT00000002514.1">
    <property type="protein sequence ID" value="ENSLACP00000002494.1"/>
    <property type="gene ID" value="ENSLACG00000002226.1"/>
</dbReference>
<evidence type="ECO:0000256" key="3">
    <source>
        <dbReference type="ARBA" id="ARBA00022833"/>
    </source>
</evidence>
<dbReference type="GO" id="GO:0008270">
    <property type="term" value="F:zinc ion binding"/>
    <property type="evidence" value="ECO:0007669"/>
    <property type="project" value="UniProtKB-KW"/>
</dbReference>
<dbReference type="SUPFAM" id="SSF57850">
    <property type="entry name" value="RING/U-box"/>
    <property type="match status" value="1"/>
</dbReference>
<dbReference type="Proteomes" id="UP000008672">
    <property type="component" value="Unassembled WGS sequence"/>
</dbReference>
<dbReference type="InParanoid" id="H2ZYM3"/>
<feature type="domain" description="RING-type" evidence="5">
    <location>
        <begin position="16"/>
        <end position="63"/>
    </location>
</feature>
<dbReference type="InterPro" id="IPR001841">
    <property type="entry name" value="Znf_RING"/>
</dbReference>
<reference evidence="7" key="1">
    <citation type="submission" date="2011-08" db="EMBL/GenBank/DDBJ databases">
        <title>The draft genome of Latimeria chalumnae.</title>
        <authorList>
            <person name="Di Palma F."/>
            <person name="Alfoldi J."/>
            <person name="Johnson J."/>
            <person name="Berlin A."/>
            <person name="Gnerre S."/>
            <person name="Jaffe D."/>
            <person name="MacCallum I."/>
            <person name="Young S."/>
            <person name="Walker B.J."/>
            <person name="Lander E."/>
            <person name="Lindblad-Toh K."/>
        </authorList>
    </citation>
    <scope>NUCLEOTIDE SEQUENCE [LARGE SCALE GENOMIC DNA]</scope>
    <source>
        <strain evidence="7">Wild caught</strain>
    </source>
</reference>
<evidence type="ECO:0000313" key="6">
    <source>
        <dbReference type="Ensembl" id="ENSLACP00000002494.1"/>
    </source>
</evidence>
<dbReference type="Pfam" id="PF13445">
    <property type="entry name" value="zf-RING_UBOX"/>
    <property type="match status" value="1"/>
</dbReference>
<reference evidence="6" key="2">
    <citation type="submission" date="2025-08" db="UniProtKB">
        <authorList>
            <consortium name="Ensembl"/>
        </authorList>
    </citation>
    <scope>IDENTIFICATION</scope>
</reference>
<evidence type="ECO:0000256" key="1">
    <source>
        <dbReference type="ARBA" id="ARBA00022723"/>
    </source>
</evidence>
<dbReference type="PANTHER" id="PTHR25462">
    <property type="entry name" value="BONUS, ISOFORM C-RELATED"/>
    <property type="match status" value="1"/>
</dbReference>
<name>H2ZYM3_LATCH</name>
<dbReference type="SMART" id="SM00184">
    <property type="entry name" value="RING"/>
    <property type="match status" value="1"/>
</dbReference>
<accession>H2ZYM3</accession>
<dbReference type="GO" id="GO:0061630">
    <property type="term" value="F:ubiquitin protein ligase activity"/>
    <property type="evidence" value="ECO:0007669"/>
    <property type="project" value="TreeGrafter"/>
</dbReference>
<dbReference type="PROSITE" id="PS00518">
    <property type="entry name" value="ZF_RING_1"/>
    <property type="match status" value="1"/>
</dbReference>
<dbReference type="Gene3D" id="3.30.40.10">
    <property type="entry name" value="Zinc/RING finger domain, C3HC4 (zinc finger)"/>
    <property type="match status" value="1"/>
</dbReference>